<reference evidence="4" key="1">
    <citation type="journal article" date="2011" name="Proc. Natl. Acad. Sci. U.S.A.">
        <title>Obligate biotrophy features unraveled by the genomic analysis of rust fungi.</title>
        <authorList>
            <person name="Duplessis S."/>
            <person name="Cuomo C.A."/>
            <person name="Lin Y.-C."/>
            <person name="Aerts A."/>
            <person name="Tisserant E."/>
            <person name="Veneault-Fourrey C."/>
            <person name="Joly D.L."/>
            <person name="Hacquard S."/>
            <person name="Amselem J."/>
            <person name="Cantarel B.L."/>
            <person name="Chiu R."/>
            <person name="Coutinho P.M."/>
            <person name="Feau N."/>
            <person name="Field M."/>
            <person name="Frey P."/>
            <person name="Gelhaye E."/>
            <person name="Goldberg J."/>
            <person name="Grabherr M.G."/>
            <person name="Kodira C.D."/>
            <person name="Kohler A."/>
            <person name="Kuees U."/>
            <person name="Lindquist E.A."/>
            <person name="Lucas S.M."/>
            <person name="Mago R."/>
            <person name="Mauceli E."/>
            <person name="Morin E."/>
            <person name="Murat C."/>
            <person name="Pangilinan J.L."/>
            <person name="Park R."/>
            <person name="Pearson M."/>
            <person name="Quesneville H."/>
            <person name="Rouhier N."/>
            <person name="Sakthikumar S."/>
            <person name="Salamov A.A."/>
            <person name="Schmutz J."/>
            <person name="Selles B."/>
            <person name="Shapiro H."/>
            <person name="Tanguay P."/>
            <person name="Tuskan G.A."/>
            <person name="Henrissat B."/>
            <person name="Van de Peer Y."/>
            <person name="Rouze P."/>
            <person name="Ellis J.G."/>
            <person name="Dodds P.N."/>
            <person name="Schein J.E."/>
            <person name="Zhong S."/>
            <person name="Hamelin R.C."/>
            <person name="Grigoriev I.V."/>
            <person name="Szabo L.J."/>
            <person name="Martin F."/>
        </authorList>
    </citation>
    <scope>NUCLEOTIDE SEQUENCE [LARGE SCALE GENOMIC DNA]</scope>
    <source>
        <strain evidence="4">98AG31 / pathotype 3-4-7</strain>
    </source>
</reference>
<evidence type="ECO:0008006" key="5">
    <source>
        <dbReference type="Google" id="ProtNLM"/>
    </source>
</evidence>
<dbReference type="RefSeq" id="XP_007413511.1">
    <property type="nucleotide sequence ID" value="XM_007413449.1"/>
</dbReference>
<dbReference type="GeneID" id="18923738"/>
<dbReference type="InParanoid" id="F4RW57"/>
<sequence>MKRSVLSNLGLILGICIQFSLSEIPTPNKFMDGRVIWLQSGELSEHTIDAAPDSIGPVDRILIQDDHLNVWRALRTAEVVANQHKSYSNLGNVVLSYTKQILKPFIEKPKSKFQKKEKVTWVRKSTSPLHHILSSLVKIIKAHSSPDSHSEIDYVEKDIQNSFQFTLNPTSPHLTRDNFNHFMEFSLSKISFYLLLRGIMKEKHQISEINSSTSTLKFLKNLSQFGIDDLQYGSWYRKYMQTFETFEKLLSLGLQNSHVMLALTPSKCSARSARKILVTSAEDNWTARRYITNKDPFVDPKLEPISLLEDPLKKSQTLGDLGHKARELWFLFDKPDLEISQELIAMKEKHQTNSIELPEQIRFMVGYMELMKTIGADNDQCKSIDNQISKCLGLVLKVDADDSEAQLILWKILDYVLNATSKPSQLHKFEKRIENSVMFYLLIRRIGKVMESILSMKVSETPVTKAQCMQYYWSLLTYRTPQYSPRPEDITKDLKLGDLYKEHLISSDHLNQFYYKVDQYIQDVHKPNLPRISTHDHDPSNNIDAQHSGSSVSVSDDISIKQFIESRLKPKKPKNHTKIDERSIIQNLKRKVSDVPRKKINIVQDFPNDGSTEHIHEDIGNSAGKASISSFDNIRSTEKTGDENLIKEYLNHELALKFNKKPRTMRTKQQVLPREPVVDNSSETVKEKNFHRTKYASMDITQTASNDLTDLASGVIQNTDLVHKNPHLFDLNEPWEPSPLD</sequence>
<dbReference type="AlphaFoldDB" id="F4RW57"/>
<evidence type="ECO:0000313" key="3">
    <source>
        <dbReference type="EMBL" id="EGG03376.1"/>
    </source>
</evidence>
<dbReference type="Proteomes" id="UP000001072">
    <property type="component" value="Unassembled WGS sequence"/>
</dbReference>
<feature type="region of interest" description="Disordered" evidence="1">
    <location>
        <begin position="665"/>
        <end position="685"/>
    </location>
</feature>
<name>F4RW57_MELLP</name>
<evidence type="ECO:0000313" key="4">
    <source>
        <dbReference type="Proteomes" id="UP000001072"/>
    </source>
</evidence>
<feature type="chain" id="PRO_5003321092" description="Secreted protein" evidence="2">
    <location>
        <begin position="23"/>
        <end position="741"/>
    </location>
</feature>
<evidence type="ECO:0000256" key="1">
    <source>
        <dbReference type="SAM" id="MobiDB-lite"/>
    </source>
</evidence>
<dbReference type="HOGENOM" id="CLU_374711_0_0_1"/>
<feature type="signal peptide" evidence="2">
    <location>
        <begin position="1"/>
        <end position="22"/>
    </location>
</feature>
<dbReference type="EMBL" id="GL883125">
    <property type="protein sequence ID" value="EGG03376.1"/>
    <property type="molecule type" value="Genomic_DNA"/>
</dbReference>
<keyword evidence="2" id="KW-0732">Signal</keyword>
<protein>
    <recommendedName>
        <fullName evidence="5">Secreted protein</fullName>
    </recommendedName>
</protein>
<feature type="region of interest" description="Disordered" evidence="1">
    <location>
        <begin position="528"/>
        <end position="554"/>
    </location>
</feature>
<proteinExistence type="predicted"/>
<dbReference type="VEuPathDB" id="FungiDB:MELLADRAFT_109343"/>
<dbReference type="OrthoDB" id="10440252at2759"/>
<accession>F4RW57</accession>
<gene>
    <name evidence="3" type="ORF">MELLADRAFT_109343</name>
</gene>
<evidence type="ECO:0000256" key="2">
    <source>
        <dbReference type="SAM" id="SignalP"/>
    </source>
</evidence>
<keyword evidence="4" id="KW-1185">Reference proteome</keyword>
<feature type="compositionally biased region" description="Polar residues" evidence="1">
    <location>
        <begin position="540"/>
        <end position="549"/>
    </location>
</feature>
<organism evidence="4">
    <name type="scientific">Melampsora larici-populina (strain 98AG31 / pathotype 3-4-7)</name>
    <name type="common">Poplar leaf rust fungus</name>
    <dbReference type="NCBI Taxonomy" id="747676"/>
    <lineage>
        <taxon>Eukaryota</taxon>
        <taxon>Fungi</taxon>
        <taxon>Dikarya</taxon>
        <taxon>Basidiomycota</taxon>
        <taxon>Pucciniomycotina</taxon>
        <taxon>Pucciniomycetes</taxon>
        <taxon>Pucciniales</taxon>
        <taxon>Melampsoraceae</taxon>
        <taxon>Melampsora</taxon>
    </lineage>
</organism>
<dbReference type="KEGG" id="mlr:MELLADRAFT_109343"/>